<dbReference type="InterPro" id="IPR029016">
    <property type="entry name" value="GAF-like_dom_sf"/>
</dbReference>
<dbReference type="InterPro" id="IPR036390">
    <property type="entry name" value="WH_DNA-bd_sf"/>
</dbReference>
<dbReference type="PANTHER" id="PTHR30136">
    <property type="entry name" value="HELIX-TURN-HELIX TRANSCRIPTIONAL REGULATOR, ICLR FAMILY"/>
    <property type="match status" value="1"/>
</dbReference>
<dbReference type="InterPro" id="IPR014757">
    <property type="entry name" value="Tscrpt_reg_IclR_C"/>
</dbReference>
<gene>
    <name evidence="6" type="ORF">ACFSMZ_12070</name>
</gene>
<protein>
    <submittedName>
        <fullName evidence="6">IclR family transcriptional regulator</fullName>
    </submittedName>
</protein>
<reference evidence="7" key="1">
    <citation type="journal article" date="2019" name="Int. J. Syst. Evol. Microbiol.">
        <title>The Global Catalogue of Microorganisms (GCM) 10K type strain sequencing project: providing services to taxonomists for standard genome sequencing and annotation.</title>
        <authorList>
            <consortium name="The Broad Institute Genomics Platform"/>
            <consortium name="The Broad Institute Genome Sequencing Center for Infectious Disease"/>
            <person name="Wu L."/>
            <person name="Ma J."/>
        </authorList>
    </citation>
    <scope>NUCLEOTIDE SEQUENCE [LARGE SCALE GENOMIC DNA]</scope>
    <source>
        <strain evidence="7">KCTC 23707</strain>
    </source>
</reference>
<dbReference type="PANTHER" id="PTHR30136:SF24">
    <property type="entry name" value="HTH-TYPE TRANSCRIPTIONAL REPRESSOR ALLR"/>
    <property type="match status" value="1"/>
</dbReference>
<name>A0ABW5DIE5_9HYPH</name>
<dbReference type="InterPro" id="IPR050707">
    <property type="entry name" value="HTH_MetabolicPath_Reg"/>
</dbReference>
<dbReference type="Pfam" id="PF01614">
    <property type="entry name" value="IclR_C"/>
    <property type="match status" value="1"/>
</dbReference>
<dbReference type="SUPFAM" id="SSF46785">
    <property type="entry name" value="Winged helix' DNA-binding domain"/>
    <property type="match status" value="1"/>
</dbReference>
<evidence type="ECO:0000256" key="3">
    <source>
        <dbReference type="ARBA" id="ARBA00023163"/>
    </source>
</evidence>
<keyword evidence="3" id="KW-0804">Transcription</keyword>
<dbReference type="SMART" id="SM00346">
    <property type="entry name" value="HTH_ICLR"/>
    <property type="match status" value="1"/>
</dbReference>
<dbReference type="Proteomes" id="UP001597373">
    <property type="component" value="Unassembled WGS sequence"/>
</dbReference>
<dbReference type="SUPFAM" id="SSF55781">
    <property type="entry name" value="GAF domain-like"/>
    <property type="match status" value="1"/>
</dbReference>
<evidence type="ECO:0000313" key="6">
    <source>
        <dbReference type="EMBL" id="MFD2260495.1"/>
    </source>
</evidence>
<organism evidence="6 7">
    <name type="scientific">Chelativorans composti</name>
    <dbReference type="NCBI Taxonomy" id="768533"/>
    <lineage>
        <taxon>Bacteria</taxon>
        <taxon>Pseudomonadati</taxon>
        <taxon>Pseudomonadota</taxon>
        <taxon>Alphaproteobacteria</taxon>
        <taxon>Hyphomicrobiales</taxon>
        <taxon>Phyllobacteriaceae</taxon>
        <taxon>Chelativorans</taxon>
    </lineage>
</organism>
<dbReference type="InterPro" id="IPR005471">
    <property type="entry name" value="Tscrpt_reg_IclR_N"/>
</dbReference>
<feature type="domain" description="HTH iclR-type" evidence="4">
    <location>
        <begin position="28"/>
        <end position="91"/>
    </location>
</feature>
<comment type="caution">
    <text evidence="6">The sequence shown here is derived from an EMBL/GenBank/DDBJ whole genome shotgun (WGS) entry which is preliminary data.</text>
</comment>
<sequence>MSEAARVVKKDVVYWSTTRFMAPSETRDTPLERYISVLELLAPHSEGLTAPELERAMGLPRATMNRIIHVLLNSGLAAPSERRPRAIQLGPRILNLLHSASDGSWLQTLTRRPLQELADVTGQSAFLVRLLNDEISSVNCVAPDTTVRFYIAPGTPMPINASASAKAILAHQSDEQRDRILARELEAFTPRTLMDREKLLEELKAVRERGYAIEVGEHVFGLASVALPIVSPNGQVRYAVGLTGPEQRMLGEHFEKNLAALQAACEALTRLIALPNT</sequence>
<dbReference type="InterPro" id="IPR036388">
    <property type="entry name" value="WH-like_DNA-bd_sf"/>
</dbReference>
<keyword evidence="7" id="KW-1185">Reference proteome</keyword>
<dbReference type="Gene3D" id="1.10.10.10">
    <property type="entry name" value="Winged helix-like DNA-binding domain superfamily/Winged helix DNA-binding domain"/>
    <property type="match status" value="1"/>
</dbReference>
<keyword evidence="2" id="KW-0238">DNA-binding</keyword>
<keyword evidence="1" id="KW-0805">Transcription regulation</keyword>
<dbReference type="RefSeq" id="WP_345099350.1">
    <property type="nucleotide sequence ID" value="NZ_BAABGS010000054.1"/>
</dbReference>
<dbReference type="Pfam" id="PF09339">
    <property type="entry name" value="HTH_IclR"/>
    <property type="match status" value="1"/>
</dbReference>
<accession>A0ABW5DIE5</accession>
<evidence type="ECO:0000256" key="2">
    <source>
        <dbReference type="ARBA" id="ARBA00023125"/>
    </source>
</evidence>
<dbReference type="PROSITE" id="PS51078">
    <property type="entry name" value="ICLR_ED"/>
    <property type="match status" value="1"/>
</dbReference>
<feature type="domain" description="IclR-ED" evidence="5">
    <location>
        <begin position="92"/>
        <end position="274"/>
    </location>
</feature>
<evidence type="ECO:0000313" key="7">
    <source>
        <dbReference type="Proteomes" id="UP001597373"/>
    </source>
</evidence>
<proteinExistence type="predicted"/>
<dbReference type="PROSITE" id="PS51077">
    <property type="entry name" value="HTH_ICLR"/>
    <property type="match status" value="1"/>
</dbReference>
<dbReference type="EMBL" id="JBHUIR010000042">
    <property type="protein sequence ID" value="MFD2260495.1"/>
    <property type="molecule type" value="Genomic_DNA"/>
</dbReference>
<evidence type="ECO:0000256" key="1">
    <source>
        <dbReference type="ARBA" id="ARBA00023015"/>
    </source>
</evidence>
<dbReference type="Gene3D" id="3.30.450.40">
    <property type="match status" value="1"/>
</dbReference>
<evidence type="ECO:0000259" key="5">
    <source>
        <dbReference type="PROSITE" id="PS51078"/>
    </source>
</evidence>
<evidence type="ECO:0000259" key="4">
    <source>
        <dbReference type="PROSITE" id="PS51077"/>
    </source>
</evidence>